<proteinExistence type="predicted"/>
<keyword evidence="2" id="KW-1185">Reference proteome</keyword>
<dbReference type="AlphaFoldDB" id="A0A2I9CSF5"/>
<dbReference type="RefSeq" id="WP_103128068.1">
    <property type="nucleotide sequence ID" value="NZ_BFAG01000002.1"/>
</dbReference>
<evidence type="ECO:0000313" key="2">
    <source>
        <dbReference type="Proteomes" id="UP000236569"/>
    </source>
</evidence>
<dbReference type="Proteomes" id="UP000236569">
    <property type="component" value="Unassembled WGS sequence"/>
</dbReference>
<reference evidence="2" key="1">
    <citation type="submission" date="2018-01" db="EMBL/GenBank/DDBJ databases">
        <title>Draft Genome Sequence of the Radioresistant Bacterium Deinococcus aerius TR0125, Isolated from the Higher Atmosphere above Japan.</title>
        <authorList>
            <person name="Satoh K."/>
            <person name="Arai H."/>
            <person name="Sanzen T."/>
            <person name="Kawaguchi Y."/>
            <person name="Hayashi H."/>
            <person name="Yokobori S."/>
            <person name="Yamagishi A."/>
            <person name="Oono Y."/>
            <person name="Narumi I."/>
        </authorList>
    </citation>
    <scope>NUCLEOTIDE SEQUENCE [LARGE SCALE GENOMIC DNA]</scope>
    <source>
        <strain evidence="2">TR0125</strain>
    </source>
</reference>
<comment type="caution">
    <text evidence="1">The sequence shown here is derived from an EMBL/GenBank/DDBJ whole genome shotgun (WGS) entry which is preliminary data.</text>
</comment>
<dbReference type="OrthoDB" id="70102at2"/>
<evidence type="ECO:0000313" key="1">
    <source>
        <dbReference type="EMBL" id="GBF04564.1"/>
    </source>
</evidence>
<organism evidence="1 2">
    <name type="scientific">Deinococcus aerius</name>
    <dbReference type="NCBI Taxonomy" id="200253"/>
    <lineage>
        <taxon>Bacteria</taxon>
        <taxon>Thermotogati</taxon>
        <taxon>Deinococcota</taxon>
        <taxon>Deinococci</taxon>
        <taxon>Deinococcales</taxon>
        <taxon>Deinococcaceae</taxon>
        <taxon>Deinococcus</taxon>
    </lineage>
</organism>
<name>A0A2I9CSF5_9DEIO</name>
<dbReference type="EMBL" id="BFAG01000002">
    <property type="protein sequence ID" value="GBF04564.1"/>
    <property type="molecule type" value="Genomic_DNA"/>
</dbReference>
<sequence length="147" mass="15800">MNAPAADRLTTSLLQLRPAFRHRLNEDGQILGTLPADQTLPLSDVVGMDETHRGLLVTTLHGRFLFTKQTLHTNSAPTSDPAATAADTHEALAVLLIQHGAPQQSAIPLAHEVLGSVTRLTHACNHAGIRDRAALALDLLAFFQPRP</sequence>
<accession>A0A2I9CSF5</accession>
<protein>
    <submittedName>
        <fullName evidence="1">Uncharacterized protein</fullName>
    </submittedName>
</protein>
<gene>
    <name evidence="1" type="ORF">DAERI_020161</name>
</gene>